<accession>A0ACB8Y2Q8</accession>
<gene>
    <name evidence="1" type="ORF">L6452_37583</name>
</gene>
<proteinExistence type="predicted"/>
<reference evidence="1 2" key="2">
    <citation type="journal article" date="2022" name="Mol. Ecol. Resour.">
        <title>The genomes of chicory, endive, great burdock and yacon provide insights into Asteraceae paleo-polyploidization history and plant inulin production.</title>
        <authorList>
            <person name="Fan W."/>
            <person name="Wang S."/>
            <person name="Wang H."/>
            <person name="Wang A."/>
            <person name="Jiang F."/>
            <person name="Liu H."/>
            <person name="Zhao H."/>
            <person name="Xu D."/>
            <person name="Zhang Y."/>
        </authorList>
    </citation>
    <scope>NUCLEOTIDE SEQUENCE [LARGE SCALE GENOMIC DNA]</scope>
    <source>
        <strain evidence="2">cv. Niubang</strain>
    </source>
</reference>
<reference evidence="2" key="1">
    <citation type="journal article" date="2022" name="Mol. Ecol. Resour.">
        <title>The genomes of chicory, endive, great burdock and yacon provide insights into Asteraceae palaeo-polyploidization history and plant inulin production.</title>
        <authorList>
            <person name="Fan W."/>
            <person name="Wang S."/>
            <person name="Wang H."/>
            <person name="Wang A."/>
            <person name="Jiang F."/>
            <person name="Liu H."/>
            <person name="Zhao H."/>
            <person name="Xu D."/>
            <person name="Zhang Y."/>
        </authorList>
    </citation>
    <scope>NUCLEOTIDE SEQUENCE [LARGE SCALE GENOMIC DNA]</scope>
    <source>
        <strain evidence="2">cv. Niubang</strain>
    </source>
</reference>
<dbReference type="EMBL" id="CM042060">
    <property type="protein sequence ID" value="KAI3678296.1"/>
    <property type="molecule type" value="Genomic_DNA"/>
</dbReference>
<evidence type="ECO:0000313" key="1">
    <source>
        <dbReference type="EMBL" id="KAI3678296.1"/>
    </source>
</evidence>
<evidence type="ECO:0000313" key="2">
    <source>
        <dbReference type="Proteomes" id="UP001055879"/>
    </source>
</evidence>
<comment type="caution">
    <text evidence="1">The sequence shown here is derived from an EMBL/GenBank/DDBJ whole genome shotgun (WGS) entry which is preliminary data.</text>
</comment>
<organism evidence="1 2">
    <name type="scientific">Arctium lappa</name>
    <name type="common">Greater burdock</name>
    <name type="synonym">Lappa major</name>
    <dbReference type="NCBI Taxonomy" id="4217"/>
    <lineage>
        <taxon>Eukaryota</taxon>
        <taxon>Viridiplantae</taxon>
        <taxon>Streptophyta</taxon>
        <taxon>Embryophyta</taxon>
        <taxon>Tracheophyta</taxon>
        <taxon>Spermatophyta</taxon>
        <taxon>Magnoliopsida</taxon>
        <taxon>eudicotyledons</taxon>
        <taxon>Gunneridae</taxon>
        <taxon>Pentapetalae</taxon>
        <taxon>asterids</taxon>
        <taxon>campanulids</taxon>
        <taxon>Asterales</taxon>
        <taxon>Asteraceae</taxon>
        <taxon>Carduoideae</taxon>
        <taxon>Cardueae</taxon>
        <taxon>Arctiinae</taxon>
        <taxon>Arctium</taxon>
    </lineage>
</organism>
<dbReference type="Proteomes" id="UP001055879">
    <property type="component" value="Linkage Group LG14"/>
</dbReference>
<protein>
    <submittedName>
        <fullName evidence="1">Uncharacterized protein</fullName>
    </submittedName>
</protein>
<name>A0ACB8Y2Q8_ARCLA</name>
<sequence length="696" mass="79906">MADWLSFFHIPLLLGDFHFLYILYHNHFIKPTCTSCIKTCTSISFGYTKFPLLYPLYEPINSPLLHHTSKLSLIFSVFLKGVFNKLMDTLYATAMNNYINSYNHHSVQPLSFDRTHVNHHDFDPTPVCDQGPSPSATTEGDGSDNQDHYDSVLKFLNQMLMEEDDLQEKPCMYNECLALQVEAAEKSLYDVLVNNHPESSQEEHPFRACQGNLPGYSAGPVSSEGSSYNFSTVSVIDNGGYYNLNSSRKRSPSGEEMRDAKLATISELESDQPEPYDEDLLLYDHEPQRFTSSELGKKMNESSKRGRPRGKKNTTTQEIVVDLRDLLTQCAQAITNNNPTSVCDVLKKIRSHCTPYGDSTERLAHYFVKAIEARLAGNGAEIYRASNLKRISAAQILRAYHSYLMACPFHRMSNILANGSIEKLSRGKEKLHIIDFGILYGFQWPCFIKNLSTRPGGPPMLQITGIDFPQPGFRPAERVQETGYRLAKYCERFNVPFKYIGIAKKWDEIRIEDLSIDKNELTVVNSINRLRNIHDETVVESSPRDSVLQLIRQINPDMFVLGILNGTHNAPFLLNRFREALFHFSTLFDMFDNTADRQSEHRFLYEQEVFGREVMNVVACEGTTRVERPETYKQWQSRNVRAGFRQVPMFRDKIEEVRSKVRMNYHKDFLVDEDGKWMLQGWKGRVLYASSLWKPA</sequence>
<keyword evidence="2" id="KW-1185">Reference proteome</keyword>